<dbReference type="AlphaFoldDB" id="A0A3R7MSU9"/>
<evidence type="ECO:0000256" key="4">
    <source>
        <dbReference type="ARBA" id="ARBA00022692"/>
    </source>
</evidence>
<reference evidence="10 11" key="2">
    <citation type="submission" date="2019-01" db="EMBL/GenBank/DDBJ databases">
        <title>The decoding of complex shrimp genome reveals the adaptation for benthos swimmer, frequently molting mechanism and breeding impact on genome.</title>
        <authorList>
            <person name="Sun Y."/>
            <person name="Gao Y."/>
            <person name="Yu Y."/>
        </authorList>
    </citation>
    <scope>NUCLEOTIDE SEQUENCE [LARGE SCALE GENOMIC DNA]</scope>
    <source>
        <tissue evidence="10">Muscle</tissue>
    </source>
</reference>
<keyword evidence="6" id="KW-1133">Transmembrane helix</keyword>
<evidence type="ECO:0000256" key="3">
    <source>
        <dbReference type="ARBA" id="ARBA00022679"/>
    </source>
</evidence>
<dbReference type="InterPro" id="IPR007734">
    <property type="entry name" value="Heparan_SO4_2-O-STrfase"/>
</dbReference>
<gene>
    <name evidence="10" type="ORF">C7M84_021453</name>
</gene>
<dbReference type="InterPro" id="IPR027417">
    <property type="entry name" value="P-loop_NTPase"/>
</dbReference>
<dbReference type="GO" id="GO:0008146">
    <property type="term" value="F:sulfotransferase activity"/>
    <property type="evidence" value="ECO:0007669"/>
    <property type="project" value="InterPro"/>
</dbReference>
<evidence type="ECO:0000256" key="2">
    <source>
        <dbReference type="ARBA" id="ARBA00010569"/>
    </source>
</evidence>
<evidence type="ECO:0000256" key="9">
    <source>
        <dbReference type="ARBA" id="ARBA00023180"/>
    </source>
</evidence>
<keyword evidence="8" id="KW-0472">Membrane</keyword>
<dbReference type="Pfam" id="PF03567">
    <property type="entry name" value="Sulfotransfer_2"/>
    <property type="match status" value="1"/>
</dbReference>
<dbReference type="Gene3D" id="3.40.50.300">
    <property type="entry name" value="P-loop containing nucleotide triphosphate hydrolases"/>
    <property type="match status" value="1"/>
</dbReference>
<keyword evidence="4" id="KW-0812">Transmembrane</keyword>
<evidence type="ECO:0000256" key="8">
    <source>
        <dbReference type="ARBA" id="ARBA00023136"/>
    </source>
</evidence>
<keyword evidence="9" id="KW-0325">Glycoprotein</keyword>
<evidence type="ECO:0000313" key="10">
    <source>
        <dbReference type="EMBL" id="ROT85050.1"/>
    </source>
</evidence>
<dbReference type="Proteomes" id="UP000283509">
    <property type="component" value="Unassembled WGS sequence"/>
</dbReference>
<comment type="subcellular location">
    <subcellularLocation>
        <location evidence="1">Golgi apparatus membrane</location>
        <topology evidence="1">Single-pass type II membrane protein</topology>
    </subcellularLocation>
</comment>
<evidence type="ECO:0000313" key="11">
    <source>
        <dbReference type="Proteomes" id="UP000283509"/>
    </source>
</evidence>
<keyword evidence="11" id="KW-1185">Reference proteome</keyword>
<proteinExistence type="inferred from homology"/>
<reference evidence="10 11" key="1">
    <citation type="submission" date="2018-04" db="EMBL/GenBank/DDBJ databases">
        <authorList>
            <person name="Zhang X."/>
            <person name="Yuan J."/>
            <person name="Li F."/>
            <person name="Xiang J."/>
        </authorList>
    </citation>
    <scope>NUCLEOTIDE SEQUENCE [LARGE SCALE GENOMIC DNA]</scope>
    <source>
        <tissue evidence="10">Muscle</tissue>
    </source>
</reference>
<evidence type="ECO:0000256" key="7">
    <source>
        <dbReference type="ARBA" id="ARBA00023034"/>
    </source>
</evidence>
<keyword evidence="7" id="KW-0333">Golgi apparatus</keyword>
<organism evidence="10 11">
    <name type="scientific">Penaeus vannamei</name>
    <name type="common">Whiteleg shrimp</name>
    <name type="synonym">Litopenaeus vannamei</name>
    <dbReference type="NCBI Taxonomy" id="6689"/>
    <lineage>
        <taxon>Eukaryota</taxon>
        <taxon>Metazoa</taxon>
        <taxon>Ecdysozoa</taxon>
        <taxon>Arthropoda</taxon>
        <taxon>Crustacea</taxon>
        <taxon>Multicrustacea</taxon>
        <taxon>Malacostraca</taxon>
        <taxon>Eumalacostraca</taxon>
        <taxon>Eucarida</taxon>
        <taxon>Decapoda</taxon>
        <taxon>Dendrobranchiata</taxon>
        <taxon>Penaeoidea</taxon>
        <taxon>Penaeidae</taxon>
        <taxon>Penaeus</taxon>
    </lineage>
</organism>
<accession>A0A3R7MSU9</accession>
<comment type="caution">
    <text evidence="10">The sequence shown here is derived from an EMBL/GenBank/DDBJ whole genome shotgun (WGS) entry which is preliminary data.</text>
</comment>
<comment type="similarity">
    <text evidence="2">Belongs to the sulfotransferase 3 family.</text>
</comment>
<sequence>MLPALPVVPPLTSLSLPRVSDLVAAVCIPASCLPPPDAAVPDQTAPPTGPEEPLSLVERGAPAVASSFAVPPPVNVTGAAREDLLLMTPILKCGATAMRNLLKVLKNENKFDLVISQPKKAELVHIPQMKLQHDPLTLDLALVPSATWGQRVVLLAPTALMQSFAYINFTSHHFRKPIHISLVRAPVERAISWFYHARAPFQLVERHNRFPDTKFPTRKFLKKVGTATGQSRRRLSFSEAASTRHGSRL</sequence>
<dbReference type="PANTHER" id="PTHR12129:SF20">
    <property type="entry name" value="HEPARAN SULFATE 2-O-SULFOTRANSFERASE PIPE"/>
    <property type="match status" value="1"/>
</dbReference>
<name>A0A3R7MSU9_PENVA</name>
<keyword evidence="3 10" id="KW-0808">Transferase</keyword>
<dbReference type="OrthoDB" id="10019582at2759"/>
<evidence type="ECO:0000256" key="1">
    <source>
        <dbReference type="ARBA" id="ARBA00004323"/>
    </source>
</evidence>
<evidence type="ECO:0000256" key="5">
    <source>
        <dbReference type="ARBA" id="ARBA00022968"/>
    </source>
</evidence>
<dbReference type="InterPro" id="IPR005331">
    <property type="entry name" value="Sulfotransferase"/>
</dbReference>
<evidence type="ECO:0000256" key="6">
    <source>
        <dbReference type="ARBA" id="ARBA00022989"/>
    </source>
</evidence>
<dbReference type="GO" id="GO:0000139">
    <property type="term" value="C:Golgi membrane"/>
    <property type="evidence" value="ECO:0007669"/>
    <property type="project" value="UniProtKB-SubCell"/>
</dbReference>
<protein>
    <submittedName>
        <fullName evidence="10">Putative heparan sulfate 2-O-sulfotransferase pipe</fullName>
    </submittedName>
</protein>
<keyword evidence="5" id="KW-0735">Signal-anchor</keyword>
<dbReference type="PANTHER" id="PTHR12129">
    <property type="entry name" value="HEPARAN SULFATE 2-O-SULFOTRANSFERASE"/>
    <property type="match status" value="1"/>
</dbReference>
<dbReference type="EMBL" id="QCYY01000450">
    <property type="protein sequence ID" value="ROT85050.1"/>
    <property type="molecule type" value="Genomic_DNA"/>
</dbReference>